<evidence type="ECO:0000313" key="2">
    <source>
        <dbReference type="EMBL" id="ODN43887.1"/>
    </source>
</evidence>
<dbReference type="Proteomes" id="UP000094329">
    <property type="component" value="Unassembled WGS sequence"/>
</dbReference>
<name>A0ABX3A4U7_9GAMM</name>
<keyword evidence="3" id="KW-1185">Reference proteome</keyword>
<comment type="caution">
    <text evidence="2">The sequence shown here is derived from an EMBL/GenBank/DDBJ whole genome shotgun (WGS) entry which is preliminary data.</text>
</comment>
<keyword evidence="1" id="KW-1133">Transmembrane helix</keyword>
<dbReference type="EMBL" id="MDTU01000001">
    <property type="protein sequence ID" value="ODN43887.1"/>
    <property type="molecule type" value="Genomic_DNA"/>
</dbReference>
<keyword evidence="1" id="KW-0472">Membrane</keyword>
<accession>A0ABX3A4U7</accession>
<proteinExistence type="predicted"/>
<evidence type="ECO:0000313" key="3">
    <source>
        <dbReference type="Proteomes" id="UP000094329"/>
    </source>
</evidence>
<protein>
    <submittedName>
        <fullName evidence="2">Uncharacterized protein</fullName>
    </submittedName>
</protein>
<dbReference type="RefSeq" id="WP_069313683.1">
    <property type="nucleotide sequence ID" value="NZ_MDTU01000001.1"/>
</dbReference>
<gene>
    <name evidence="2" type="ORF">BGC07_14565</name>
</gene>
<organism evidence="2 3">
    <name type="scientific">Piscirickettsia litoralis</name>
    <dbReference type="NCBI Taxonomy" id="1891921"/>
    <lineage>
        <taxon>Bacteria</taxon>
        <taxon>Pseudomonadati</taxon>
        <taxon>Pseudomonadota</taxon>
        <taxon>Gammaproteobacteria</taxon>
        <taxon>Thiotrichales</taxon>
        <taxon>Piscirickettsiaceae</taxon>
        <taxon>Piscirickettsia</taxon>
    </lineage>
</organism>
<feature type="transmembrane region" description="Helical" evidence="1">
    <location>
        <begin position="6"/>
        <end position="28"/>
    </location>
</feature>
<keyword evidence="1" id="KW-0812">Transmembrane</keyword>
<sequence>MVNINLTFLIKYIAVILIVLRSFCTYAANPISLGLLEQNLNAIIANRKKSIYSMNKSNNSLNSGILTGDFDKSLQGWQGENSSSKFEEYISQLKNDKNINNSMHTLVEQLPNNSYLMSLVKGEYYSQEKGSNIVGAGISPQSILLSTAVLSQINASEKTNKKLLKSVQTQLGSNWFDGLKASTRDQLLRSISLQLSVNNLMNYQKIQLQYLNALLKIASLMDDGKISSQLDKIADNQLLLKEKLNNINYK</sequence>
<reference evidence="2 3" key="1">
    <citation type="submission" date="2016-08" db="EMBL/GenBank/DDBJ databases">
        <title>Draft genome sequence of Candidatus Piscirickettsia litoralis, from seawater.</title>
        <authorList>
            <person name="Wan X."/>
            <person name="Lee A.J."/>
            <person name="Hou S."/>
            <person name="Donachie S.P."/>
        </authorList>
    </citation>
    <scope>NUCLEOTIDE SEQUENCE [LARGE SCALE GENOMIC DNA]</scope>
    <source>
        <strain evidence="2 3">Y2</strain>
    </source>
</reference>
<evidence type="ECO:0000256" key="1">
    <source>
        <dbReference type="SAM" id="Phobius"/>
    </source>
</evidence>